<keyword evidence="2" id="KW-1185">Reference proteome</keyword>
<gene>
    <name evidence="1" type="ORF">ARMGADRAFT_1038486</name>
</gene>
<protein>
    <submittedName>
        <fullName evidence="1">Uncharacterized protein</fullName>
    </submittedName>
</protein>
<dbReference type="Proteomes" id="UP000217790">
    <property type="component" value="Unassembled WGS sequence"/>
</dbReference>
<dbReference type="AlphaFoldDB" id="A0A2H3D0P6"/>
<name>A0A2H3D0P6_ARMGA</name>
<dbReference type="EMBL" id="KZ293715">
    <property type="protein sequence ID" value="PBK82577.1"/>
    <property type="molecule type" value="Genomic_DNA"/>
</dbReference>
<accession>A0A2H3D0P6</accession>
<dbReference type="OrthoDB" id="3269456at2759"/>
<sequence>MNGIINYVDLPHFQGTEREFCQGEPEAWAPTTFKGTLVMEWTNQYLKKLQEDLGDIAIPFPNEADPRGTLKQVTRPNLVHTEEDSVQYIRMLDQWRQEKKVKPQVFRIGNIVEVQITLAVVRGEKNVFRMKPILS</sequence>
<evidence type="ECO:0000313" key="1">
    <source>
        <dbReference type="EMBL" id="PBK82577.1"/>
    </source>
</evidence>
<dbReference type="InParanoid" id="A0A2H3D0P6"/>
<organism evidence="1 2">
    <name type="scientific">Armillaria gallica</name>
    <name type="common">Bulbous honey fungus</name>
    <name type="synonym">Armillaria bulbosa</name>
    <dbReference type="NCBI Taxonomy" id="47427"/>
    <lineage>
        <taxon>Eukaryota</taxon>
        <taxon>Fungi</taxon>
        <taxon>Dikarya</taxon>
        <taxon>Basidiomycota</taxon>
        <taxon>Agaricomycotina</taxon>
        <taxon>Agaricomycetes</taxon>
        <taxon>Agaricomycetidae</taxon>
        <taxon>Agaricales</taxon>
        <taxon>Marasmiineae</taxon>
        <taxon>Physalacriaceae</taxon>
        <taxon>Armillaria</taxon>
    </lineage>
</organism>
<reference evidence="2" key="1">
    <citation type="journal article" date="2017" name="Nat. Ecol. Evol.">
        <title>Genome expansion and lineage-specific genetic innovations in the forest pathogenic fungi Armillaria.</title>
        <authorList>
            <person name="Sipos G."/>
            <person name="Prasanna A.N."/>
            <person name="Walter M.C."/>
            <person name="O'Connor E."/>
            <person name="Balint B."/>
            <person name="Krizsan K."/>
            <person name="Kiss B."/>
            <person name="Hess J."/>
            <person name="Varga T."/>
            <person name="Slot J."/>
            <person name="Riley R."/>
            <person name="Boka B."/>
            <person name="Rigling D."/>
            <person name="Barry K."/>
            <person name="Lee J."/>
            <person name="Mihaltcheva S."/>
            <person name="LaButti K."/>
            <person name="Lipzen A."/>
            <person name="Waldron R."/>
            <person name="Moloney N.M."/>
            <person name="Sperisen C."/>
            <person name="Kredics L."/>
            <person name="Vagvoelgyi C."/>
            <person name="Patrignani A."/>
            <person name="Fitzpatrick D."/>
            <person name="Nagy I."/>
            <person name="Doyle S."/>
            <person name="Anderson J.B."/>
            <person name="Grigoriev I.V."/>
            <person name="Gueldener U."/>
            <person name="Muensterkoetter M."/>
            <person name="Nagy L.G."/>
        </authorList>
    </citation>
    <scope>NUCLEOTIDE SEQUENCE [LARGE SCALE GENOMIC DNA]</scope>
    <source>
        <strain evidence="2">Ar21-2</strain>
    </source>
</reference>
<evidence type="ECO:0000313" key="2">
    <source>
        <dbReference type="Proteomes" id="UP000217790"/>
    </source>
</evidence>
<proteinExistence type="predicted"/>